<accession>A0A6A4G8K8</accession>
<protein>
    <submittedName>
        <fullName evidence="2">Uncharacterized protein</fullName>
    </submittedName>
</protein>
<reference evidence="2 3" key="1">
    <citation type="submission" date="2018-08" db="EMBL/GenBank/DDBJ databases">
        <title>Genomic investigation of the strawberry pathogen Phytophthora fragariae indicates pathogenicity is determined by transcriptional variation in three key races.</title>
        <authorList>
            <person name="Adams T.M."/>
            <person name="Armitage A.D."/>
            <person name="Sobczyk M.K."/>
            <person name="Bates H.J."/>
            <person name="Dunwell J.M."/>
            <person name="Nellist C.F."/>
            <person name="Harrison R.J."/>
        </authorList>
    </citation>
    <scope>NUCLEOTIDE SEQUENCE [LARGE SCALE GENOMIC DNA]</scope>
    <source>
        <strain evidence="2 3">SCRP333</strain>
    </source>
</reference>
<dbReference type="EMBL" id="QXFT01000066">
    <property type="protein sequence ID" value="KAE9356750.1"/>
    <property type="molecule type" value="Genomic_DNA"/>
</dbReference>
<organism evidence="2 3">
    <name type="scientific">Phytophthora rubi</name>
    <dbReference type="NCBI Taxonomy" id="129364"/>
    <lineage>
        <taxon>Eukaryota</taxon>
        <taxon>Sar</taxon>
        <taxon>Stramenopiles</taxon>
        <taxon>Oomycota</taxon>
        <taxon>Peronosporomycetes</taxon>
        <taxon>Peronosporales</taxon>
        <taxon>Peronosporaceae</taxon>
        <taxon>Phytophthora</taxon>
    </lineage>
</organism>
<feature type="compositionally biased region" description="Low complexity" evidence="1">
    <location>
        <begin position="96"/>
        <end position="113"/>
    </location>
</feature>
<sequence length="154" mass="17467">MLHDRFGKRALVDMLFSATYWQALDRTSWMNYVPEGYYHAAQEKLEDSAMTEIPERWEPLPIKPAPGSPDSSLSWLYSSDDDEDDDKFDKTYHDQTTPSSGSASARSQSGTSGKVQAHRARVQQPKSPRLRLRVHPGLLVVPRPSFPLLFQMTA</sequence>
<keyword evidence="3" id="KW-1185">Reference proteome</keyword>
<evidence type="ECO:0000313" key="3">
    <source>
        <dbReference type="Proteomes" id="UP000434957"/>
    </source>
</evidence>
<proteinExistence type="predicted"/>
<evidence type="ECO:0000256" key="1">
    <source>
        <dbReference type="SAM" id="MobiDB-lite"/>
    </source>
</evidence>
<feature type="compositionally biased region" description="Basic and acidic residues" evidence="1">
    <location>
        <begin position="49"/>
        <end position="58"/>
    </location>
</feature>
<dbReference type="AlphaFoldDB" id="A0A6A4G8K8"/>
<dbReference type="Proteomes" id="UP000434957">
    <property type="component" value="Unassembled WGS sequence"/>
</dbReference>
<name>A0A6A4G8K8_9STRA</name>
<feature type="region of interest" description="Disordered" evidence="1">
    <location>
        <begin position="49"/>
        <end position="130"/>
    </location>
</feature>
<comment type="caution">
    <text evidence="2">The sequence shown here is derived from an EMBL/GenBank/DDBJ whole genome shotgun (WGS) entry which is preliminary data.</text>
</comment>
<gene>
    <name evidence="2" type="ORF">PR003_g2170</name>
</gene>
<feature type="compositionally biased region" description="Low complexity" evidence="1">
    <location>
        <begin position="68"/>
        <end position="78"/>
    </location>
</feature>
<evidence type="ECO:0000313" key="2">
    <source>
        <dbReference type="EMBL" id="KAE9356750.1"/>
    </source>
</evidence>